<accession>A0A8H6XW35</accession>
<reference evidence="4" key="1">
    <citation type="submission" date="2020-05" db="EMBL/GenBank/DDBJ databases">
        <title>Mycena genomes resolve the evolution of fungal bioluminescence.</title>
        <authorList>
            <person name="Tsai I.J."/>
        </authorList>
    </citation>
    <scope>NUCLEOTIDE SEQUENCE</scope>
    <source>
        <strain evidence="4">160909Yilan</strain>
    </source>
</reference>
<evidence type="ECO:0000256" key="2">
    <source>
        <dbReference type="ARBA" id="ARBA00006727"/>
    </source>
</evidence>
<comment type="caution">
    <text evidence="4">The sequence shown here is derived from an EMBL/GenBank/DDBJ whole genome shotgun (WGS) entry which is preliminary data.</text>
</comment>
<dbReference type="OrthoDB" id="2213137at2759"/>
<dbReference type="GO" id="GO:0022857">
    <property type="term" value="F:transmembrane transporter activity"/>
    <property type="evidence" value="ECO:0007669"/>
    <property type="project" value="InterPro"/>
</dbReference>
<feature type="transmembrane region" description="Helical" evidence="3">
    <location>
        <begin position="398"/>
        <end position="421"/>
    </location>
</feature>
<evidence type="ECO:0000313" key="4">
    <source>
        <dbReference type="EMBL" id="KAF7348227.1"/>
    </source>
</evidence>
<name>A0A8H6XW35_9AGAR</name>
<sequence>MSVHDAPTSINALQVQPDEIELASRTPLPASTSTLFVSSDTQSHLEADRGNSASSNSKDVLRNALNESALPPVDRGFGAWSFLAAAFMVEAIVWGFPNAYGVFLDAYLQDPRYASQKNAASLLPLIGTLSSGIIYCSGIVINPIAARYPHHRRKSMWLGALLCGGSLFGASYATQVGVKFISMVFKYVFSLQIYELILVQGALYAVGGSLLYISCISFMSEWFVVRRGMANGILFAGTAAGGLLLPLVLPPLITKYGSPKTLRILGITVAILLFLLLPLVKGRLPQTRARIHGPAPRGARDWMKHTSFWVFLTVNTLQGLAYFVPIIYLPTFANDLEISNPNSALTVAMLNAASVVGRLSMGYLSDKFNPWILALTTLFTTSVATFILWGVLSHSFAGLLAFGIAYGSIAGGWSSLWTGFVRPIASDDPALSTMLYGYLLLSRGIGNIVSTPISAQLLTSQAHNSTSPDSTGFDVGDGRFEKMIIYVGTLFAGAASVAVLGLAMDSRKRKGPMSNQSLE</sequence>
<dbReference type="PANTHER" id="PTHR11360">
    <property type="entry name" value="MONOCARBOXYLATE TRANSPORTER"/>
    <property type="match status" value="1"/>
</dbReference>
<evidence type="ECO:0000313" key="5">
    <source>
        <dbReference type="Proteomes" id="UP000623467"/>
    </source>
</evidence>
<organism evidence="4 5">
    <name type="scientific">Mycena sanguinolenta</name>
    <dbReference type="NCBI Taxonomy" id="230812"/>
    <lineage>
        <taxon>Eukaryota</taxon>
        <taxon>Fungi</taxon>
        <taxon>Dikarya</taxon>
        <taxon>Basidiomycota</taxon>
        <taxon>Agaricomycotina</taxon>
        <taxon>Agaricomycetes</taxon>
        <taxon>Agaricomycetidae</taxon>
        <taxon>Agaricales</taxon>
        <taxon>Marasmiineae</taxon>
        <taxon>Mycenaceae</taxon>
        <taxon>Mycena</taxon>
    </lineage>
</organism>
<dbReference type="GO" id="GO:0016020">
    <property type="term" value="C:membrane"/>
    <property type="evidence" value="ECO:0007669"/>
    <property type="project" value="UniProtKB-SubCell"/>
</dbReference>
<dbReference type="InterPro" id="IPR011701">
    <property type="entry name" value="MFS"/>
</dbReference>
<keyword evidence="3" id="KW-0812">Transmembrane</keyword>
<feature type="transmembrane region" description="Helical" evidence="3">
    <location>
        <begin position="261"/>
        <end position="280"/>
    </location>
</feature>
<dbReference type="InterPro" id="IPR050327">
    <property type="entry name" value="Proton-linked_MCT"/>
</dbReference>
<feature type="transmembrane region" description="Helical" evidence="3">
    <location>
        <begin position="120"/>
        <end position="144"/>
    </location>
</feature>
<feature type="transmembrane region" description="Helical" evidence="3">
    <location>
        <begin position="77"/>
        <end position="100"/>
    </location>
</feature>
<dbReference type="Pfam" id="PF07690">
    <property type="entry name" value="MFS_1"/>
    <property type="match status" value="1"/>
</dbReference>
<protein>
    <recommendedName>
        <fullName evidence="6">MFS general substrate transporter</fullName>
    </recommendedName>
</protein>
<keyword evidence="5" id="KW-1185">Reference proteome</keyword>
<evidence type="ECO:0008006" key="6">
    <source>
        <dbReference type="Google" id="ProtNLM"/>
    </source>
</evidence>
<feature type="transmembrane region" description="Helical" evidence="3">
    <location>
        <begin position="483"/>
        <end position="504"/>
    </location>
</feature>
<gene>
    <name evidence="4" type="ORF">MSAN_01776300</name>
</gene>
<comment type="similarity">
    <text evidence="2">Belongs to the major facilitator superfamily. Monocarboxylate porter (TC 2.A.1.13) family.</text>
</comment>
<dbReference type="PANTHER" id="PTHR11360:SF287">
    <property type="entry name" value="MFS MONOCARBOXYLATE TRANSPORTER"/>
    <property type="match status" value="1"/>
</dbReference>
<comment type="subcellular location">
    <subcellularLocation>
        <location evidence="1">Membrane</location>
        <topology evidence="1">Multi-pass membrane protein</topology>
    </subcellularLocation>
</comment>
<feature type="transmembrane region" description="Helical" evidence="3">
    <location>
        <begin position="156"/>
        <end position="173"/>
    </location>
</feature>
<dbReference type="EMBL" id="JACAZH010000017">
    <property type="protein sequence ID" value="KAF7348227.1"/>
    <property type="molecule type" value="Genomic_DNA"/>
</dbReference>
<dbReference type="InterPro" id="IPR036259">
    <property type="entry name" value="MFS_trans_sf"/>
</dbReference>
<feature type="transmembrane region" description="Helical" evidence="3">
    <location>
        <begin position="193"/>
        <end position="216"/>
    </location>
</feature>
<evidence type="ECO:0000256" key="3">
    <source>
        <dbReference type="SAM" id="Phobius"/>
    </source>
</evidence>
<feature type="transmembrane region" description="Helical" evidence="3">
    <location>
        <begin position="307"/>
        <end position="329"/>
    </location>
</feature>
<keyword evidence="3" id="KW-1133">Transmembrane helix</keyword>
<feature type="transmembrane region" description="Helical" evidence="3">
    <location>
        <begin position="228"/>
        <end position="249"/>
    </location>
</feature>
<proteinExistence type="inferred from homology"/>
<keyword evidence="3" id="KW-0472">Membrane</keyword>
<feature type="transmembrane region" description="Helical" evidence="3">
    <location>
        <begin position="371"/>
        <end position="392"/>
    </location>
</feature>
<dbReference type="AlphaFoldDB" id="A0A8H6XW35"/>
<evidence type="ECO:0000256" key="1">
    <source>
        <dbReference type="ARBA" id="ARBA00004141"/>
    </source>
</evidence>
<dbReference type="Proteomes" id="UP000623467">
    <property type="component" value="Unassembled WGS sequence"/>
</dbReference>
<dbReference type="SUPFAM" id="SSF103473">
    <property type="entry name" value="MFS general substrate transporter"/>
    <property type="match status" value="1"/>
</dbReference>
<dbReference type="Gene3D" id="1.20.1250.20">
    <property type="entry name" value="MFS general substrate transporter like domains"/>
    <property type="match status" value="2"/>
</dbReference>